<feature type="compositionally biased region" description="Low complexity" evidence="1">
    <location>
        <begin position="25"/>
        <end position="36"/>
    </location>
</feature>
<keyword evidence="3" id="KW-1185">Reference proteome</keyword>
<evidence type="ECO:0000256" key="1">
    <source>
        <dbReference type="SAM" id="MobiDB-lite"/>
    </source>
</evidence>
<comment type="caution">
    <text evidence="2">The sequence shown here is derived from an EMBL/GenBank/DDBJ whole genome shotgun (WGS) entry which is preliminary data.</text>
</comment>
<feature type="compositionally biased region" description="Basic and acidic residues" evidence="1">
    <location>
        <begin position="38"/>
        <end position="58"/>
    </location>
</feature>
<name>A0A5B7IMR3_PORTR</name>
<protein>
    <submittedName>
        <fullName evidence="2">Uncharacterized protein</fullName>
    </submittedName>
</protein>
<reference evidence="2 3" key="1">
    <citation type="submission" date="2019-05" db="EMBL/GenBank/DDBJ databases">
        <title>Another draft genome of Portunus trituberculatus and its Hox gene families provides insights of decapod evolution.</title>
        <authorList>
            <person name="Jeong J.-H."/>
            <person name="Song I."/>
            <person name="Kim S."/>
            <person name="Choi T."/>
            <person name="Kim D."/>
            <person name="Ryu S."/>
            <person name="Kim W."/>
        </authorList>
    </citation>
    <scope>NUCLEOTIDE SEQUENCE [LARGE SCALE GENOMIC DNA]</scope>
    <source>
        <tissue evidence="2">Muscle</tissue>
    </source>
</reference>
<sequence length="124" mass="13563">MVKPSARCRFPDILCPGAPRSCRGCSVGRGRDVAAGGREGEREGLEGKREEQREEARQQTRSVRGGATHRKGPLLRPSPWVELGGDGGGGKDSVGELAGKSMEEEEKEKEEEVEDVKEEEEKEE</sequence>
<evidence type="ECO:0000313" key="2">
    <source>
        <dbReference type="EMBL" id="MPC83289.1"/>
    </source>
</evidence>
<organism evidence="2 3">
    <name type="scientific">Portunus trituberculatus</name>
    <name type="common">Swimming crab</name>
    <name type="synonym">Neptunus trituberculatus</name>
    <dbReference type="NCBI Taxonomy" id="210409"/>
    <lineage>
        <taxon>Eukaryota</taxon>
        <taxon>Metazoa</taxon>
        <taxon>Ecdysozoa</taxon>
        <taxon>Arthropoda</taxon>
        <taxon>Crustacea</taxon>
        <taxon>Multicrustacea</taxon>
        <taxon>Malacostraca</taxon>
        <taxon>Eumalacostraca</taxon>
        <taxon>Eucarida</taxon>
        <taxon>Decapoda</taxon>
        <taxon>Pleocyemata</taxon>
        <taxon>Brachyura</taxon>
        <taxon>Eubrachyura</taxon>
        <taxon>Portunoidea</taxon>
        <taxon>Portunidae</taxon>
        <taxon>Portuninae</taxon>
        <taxon>Portunus</taxon>
    </lineage>
</organism>
<proteinExistence type="predicted"/>
<accession>A0A5B7IMR3</accession>
<feature type="region of interest" description="Disordered" evidence="1">
    <location>
        <begin position="25"/>
        <end position="124"/>
    </location>
</feature>
<dbReference type="Proteomes" id="UP000324222">
    <property type="component" value="Unassembled WGS sequence"/>
</dbReference>
<dbReference type="EMBL" id="VSRR010062109">
    <property type="protein sequence ID" value="MPC83289.1"/>
    <property type="molecule type" value="Genomic_DNA"/>
</dbReference>
<feature type="compositionally biased region" description="Acidic residues" evidence="1">
    <location>
        <begin position="103"/>
        <end position="124"/>
    </location>
</feature>
<gene>
    <name evidence="2" type="ORF">E2C01_077996</name>
</gene>
<evidence type="ECO:0000313" key="3">
    <source>
        <dbReference type="Proteomes" id="UP000324222"/>
    </source>
</evidence>
<dbReference type="AlphaFoldDB" id="A0A5B7IMR3"/>